<dbReference type="Proteomes" id="UP000799302">
    <property type="component" value="Unassembled WGS sequence"/>
</dbReference>
<dbReference type="CDD" id="cd18186">
    <property type="entry name" value="BTB_POZ_ZBTB_KLHL-like"/>
    <property type="match status" value="1"/>
</dbReference>
<proteinExistence type="predicted"/>
<feature type="compositionally biased region" description="Basic and acidic residues" evidence="1">
    <location>
        <begin position="1"/>
        <end position="15"/>
    </location>
</feature>
<name>A0A6A6U9L0_9PEZI</name>
<feature type="domain" description="BTB" evidence="2">
    <location>
        <begin position="32"/>
        <end position="106"/>
    </location>
</feature>
<keyword evidence="4" id="KW-1185">Reference proteome</keyword>
<reference evidence="3" key="1">
    <citation type="journal article" date="2020" name="Stud. Mycol.">
        <title>101 Dothideomycetes genomes: a test case for predicting lifestyles and emergence of pathogens.</title>
        <authorList>
            <person name="Haridas S."/>
            <person name="Albert R."/>
            <person name="Binder M."/>
            <person name="Bloem J."/>
            <person name="Labutti K."/>
            <person name="Salamov A."/>
            <person name="Andreopoulos B."/>
            <person name="Baker S."/>
            <person name="Barry K."/>
            <person name="Bills G."/>
            <person name="Bluhm B."/>
            <person name="Cannon C."/>
            <person name="Castanera R."/>
            <person name="Culley D."/>
            <person name="Daum C."/>
            <person name="Ezra D."/>
            <person name="Gonzalez J."/>
            <person name="Henrissat B."/>
            <person name="Kuo A."/>
            <person name="Liang C."/>
            <person name="Lipzen A."/>
            <person name="Lutzoni F."/>
            <person name="Magnuson J."/>
            <person name="Mondo S."/>
            <person name="Nolan M."/>
            <person name="Ohm R."/>
            <person name="Pangilinan J."/>
            <person name="Park H.-J."/>
            <person name="Ramirez L."/>
            <person name="Alfaro M."/>
            <person name="Sun H."/>
            <person name="Tritt A."/>
            <person name="Yoshinaga Y."/>
            <person name="Zwiers L.-H."/>
            <person name="Turgeon B."/>
            <person name="Goodwin S."/>
            <person name="Spatafora J."/>
            <person name="Crous P."/>
            <person name="Grigoriev I."/>
        </authorList>
    </citation>
    <scope>NUCLEOTIDE SEQUENCE</scope>
    <source>
        <strain evidence="3">CBS 115976</strain>
    </source>
</reference>
<dbReference type="OrthoDB" id="1022638at2759"/>
<gene>
    <name evidence="3" type="ORF">BT63DRAFT_415502</name>
</gene>
<evidence type="ECO:0000313" key="3">
    <source>
        <dbReference type="EMBL" id="KAF2667993.1"/>
    </source>
</evidence>
<dbReference type="PROSITE" id="PS50097">
    <property type="entry name" value="BTB"/>
    <property type="match status" value="1"/>
</dbReference>
<dbReference type="Pfam" id="PF00651">
    <property type="entry name" value="BTB"/>
    <property type="match status" value="1"/>
</dbReference>
<sequence>MTKKRGPSDDAEHSSKHSKRRQTSESFSFRNPAVQVMVGKQTGNSTPRTFTVLQNLLTSDSKFFERMLQSDFSESKEGIVKLPECEPEIFDLYVMFLYHGDIFSAPAVKTKQVPNEDGFKEKCTLIDAIGLADFLQSDAFHNSCINAFLDCCNEYNSSFRGHQADLRIFKAGVPSLIKLVEDFYVYSSGVNWFTEEFNKGTLKSLSEHPEFYHDILVQSLRLLDSGGRMGQLPWEQNRCHYHRHVGVPV</sequence>
<dbReference type="PANTHER" id="PTHR47843">
    <property type="entry name" value="BTB DOMAIN-CONTAINING PROTEIN-RELATED"/>
    <property type="match status" value="1"/>
</dbReference>
<accession>A0A6A6U9L0</accession>
<dbReference type="InterPro" id="IPR011333">
    <property type="entry name" value="SKP1/BTB/POZ_sf"/>
</dbReference>
<dbReference type="SUPFAM" id="SSF54695">
    <property type="entry name" value="POZ domain"/>
    <property type="match status" value="1"/>
</dbReference>
<dbReference type="EMBL" id="MU004237">
    <property type="protein sequence ID" value="KAF2667993.1"/>
    <property type="molecule type" value="Genomic_DNA"/>
</dbReference>
<evidence type="ECO:0000259" key="2">
    <source>
        <dbReference type="PROSITE" id="PS50097"/>
    </source>
</evidence>
<protein>
    <recommendedName>
        <fullName evidence="2">BTB domain-containing protein</fullName>
    </recommendedName>
</protein>
<dbReference type="AlphaFoldDB" id="A0A6A6U9L0"/>
<evidence type="ECO:0000256" key="1">
    <source>
        <dbReference type="SAM" id="MobiDB-lite"/>
    </source>
</evidence>
<dbReference type="PANTHER" id="PTHR47843:SF2">
    <property type="entry name" value="BTB DOMAIN-CONTAINING PROTEIN"/>
    <property type="match status" value="1"/>
</dbReference>
<feature type="region of interest" description="Disordered" evidence="1">
    <location>
        <begin position="1"/>
        <end position="26"/>
    </location>
</feature>
<organism evidence="3 4">
    <name type="scientific">Microthyrium microscopicum</name>
    <dbReference type="NCBI Taxonomy" id="703497"/>
    <lineage>
        <taxon>Eukaryota</taxon>
        <taxon>Fungi</taxon>
        <taxon>Dikarya</taxon>
        <taxon>Ascomycota</taxon>
        <taxon>Pezizomycotina</taxon>
        <taxon>Dothideomycetes</taxon>
        <taxon>Dothideomycetes incertae sedis</taxon>
        <taxon>Microthyriales</taxon>
        <taxon>Microthyriaceae</taxon>
        <taxon>Microthyrium</taxon>
    </lineage>
</organism>
<dbReference type="Gene3D" id="3.30.710.10">
    <property type="entry name" value="Potassium Channel Kv1.1, Chain A"/>
    <property type="match status" value="1"/>
</dbReference>
<dbReference type="InterPro" id="IPR000210">
    <property type="entry name" value="BTB/POZ_dom"/>
</dbReference>
<evidence type="ECO:0000313" key="4">
    <source>
        <dbReference type="Proteomes" id="UP000799302"/>
    </source>
</evidence>